<proteinExistence type="predicted"/>
<protein>
    <submittedName>
        <fullName evidence="1">Uncharacterized protein</fullName>
    </submittedName>
</protein>
<comment type="caution">
    <text evidence="1">The sequence shown here is derived from an EMBL/GenBank/DDBJ whole genome shotgun (WGS) entry which is preliminary data.</text>
</comment>
<organism evidence="1">
    <name type="scientific">Brassica cretica</name>
    <name type="common">Mustard</name>
    <dbReference type="NCBI Taxonomy" id="69181"/>
    <lineage>
        <taxon>Eukaryota</taxon>
        <taxon>Viridiplantae</taxon>
        <taxon>Streptophyta</taxon>
        <taxon>Embryophyta</taxon>
        <taxon>Tracheophyta</taxon>
        <taxon>Spermatophyta</taxon>
        <taxon>Magnoliopsida</taxon>
        <taxon>eudicotyledons</taxon>
        <taxon>Gunneridae</taxon>
        <taxon>Pentapetalae</taxon>
        <taxon>rosids</taxon>
        <taxon>malvids</taxon>
        <taxon>Brassicales</taxon>
        <taxon>Brassicaceae</taxon>
        <taxon>Brassiceae</taxon>
        <taxon>Brassica</taxon>
    </lineage>
</organism>
<reference evidence="1" key="1">
    <citation type="submission" date="2019-12" db="EMBL/GenBank/DDBJ databases">
        <title>Genome sequencing and annotation of Brassica cretica.</title>
        <authorList>
            <person name="Studholme D.J."/>
            <person name="Sarris P.F."/>
        </authorList>
    </citation>
    <scope>NUCLEOTIDE SEQUENCE</scope>
    <source>
        <strain evidence="1">PFS-102/07</strain>
        <tissue evidence="1">Leaf</tissue>
    </source>
</reference>
<name>A0A8S9K450_BRACR</name>
<dbReference type="AlphaFoldDB" id="A0A8S9K450"/>
<sequence>MIMLRIRSRDGLERVVQGRVVRDGDPKLSKMKKEVVVGVKDLKEVDNDFFLLVVKILDYQAGGNLDHIFNGCK</sequence>
<dbReference type="EMBL" id="QGKY02000190">
    <property type="protein sequence ID" value="KAF2588899.1"/>
    <property type="molecule type" value="Genomic_DNA"/>
</dbReference>
<evidence type="ECO:0000313" key="1">
    <source>
        <dbReference type="EMBL" id="KAF2588899.1"/>
    </source>
</evidence>
<gene>
    <name evidence="1" type="ORF">F2Q70_00041278</name>
</gene>
<accession>A0A8S9K450</accession>